<accession>A0AAV7A7L5</accession>
<evidence type="ECO:0000313" key="2">
    <source>
        <dbReference type="Proteomes" id="UP000824782"/>
    </source>
</evidence>
<proteinExistence type="predicted"/>
<dbReference type="EMBL" id="WNYA01000009">
    <property type="protein sequence ID" value="KAG8555390.1"/>
    <property type="molecule type" value="Genomic_DNA"/>
</dbReference>
<organism evidence="1 2">
    <name type="scientific">Engystomops pustulosus</name>
    <name type="common">Tungara frog</name>
    <name type="synonym">Physalaemus pustulosus</name>
    <dbReference type="NCBI Taxonomy" id="76066"/>
    <lineage>
        <taxon>Eukaryota</taxon>
        <taxon>Metazoa</taxon>
        <taxon>Chordata</taxon>
        <taxon>Craniata</taxon>
        <taxon>Vertebrata</taxon>
        <taxon>Euteleostomi</taxon>
        <taxon>Amphibia</taxon>
        <taxon>Batrachia</taxon>
        <taxon>Anura</taxon>
        <taxon>Neobatrachia</taxon>
        <taxon>Hyloidea</taxon>
        <taxon>Leptodactylidae</taxon>
        <taxon>Leiuperinae</taxon>
        <taxon>Engystomops</taxon>
    </lineage>
</organism>
<gene>
    <name evidence="1" type="ORF">GDO81_017689</name>
</gene>
<dbReference type="Proteomes" id="UP000824782">
    <property type="component" value="Unassembled WGS sequence"/>
</dbReference>
<protein>
    <submittedName>
        <fullName evidence="1">Uncharacterized protein</fullName>
    </submittedName>
</protein>
<comment type="caution">
    <text evidence="1">The sequence shown here is derived from an EMBL/GenBank/DDBJ whole genome shotgun (WGS) entry which is preliminary data.</text>
</comment>
<reference evidence="1" key="1">
    <citation type="thesis" date="2020" institute="ProQuest LLC" country="789 East Eisenhower Parkway, Ann Arbor, MI, USA">
        <title>Comparative Genomics and Chromosome Evolution.</title>
        <authorList>
            <person name="Mudd A.B."/>
        </authorList>
    </citation>
    <scope>NUCLEOTIDE SEQUENCE</scope>
    <source>
        <strain evidence="1">237g6f4</strain>
        <tissue evidence="1">Blood</tissue>
    </source>
</reference>
<keyword evidence="2" id="KW-1185">Reference proteome</keyword>
<sequence>MFSYRHHFPLEINRDDKKRSLSKGINTLCRRQSSVIHRLQTLPCLSRGHVRQMDPRHRSCKDVSSFMELVINVIPNVKIVYSF</sequence>
<name>A0AAV7A7L5_ENGPU</name>
<dbReference type="AlphaFoldDB" id="A0AAV7A7L5"/>
<evidence type="ECO:0000313" key="1">
    <source>
        <dbReference type="EMBL" id="KAG8555390.1"/>
    </source>
</evidence>